<proteinExistence type="inferred from homology"/>
<evidence type="ECO:0000256" key="1">
    <source>
        <dbReference type="ARBA" id="ARBA00004685"/>
    </source>
</evidence>
<reference evidence="4 5" key="1">
    <citation type="journal article" date="2024" name="Commun. Biol.">
        <title>Comparative genomic analysis of thermophilic fungi reveals convergent evolutionary adaptations and gene losses.</title>
        <authorList>
            <person name="Steindorff A.S."/>
            <person name="Aguilar-Pontes M.V."/>
            <person name="Robinson A.J."/>
            <person name="Andreopoulos B."/>
            <person name="LaButti K."/>
            <person name="Kuo A."/>
            <person name="Mondo S."/>
            <person name="Riley R."/>
            <person name="Otillar R."/>
            <person name="Haridas S."/>
            <person name="Lipzen A."/>
            <person name="Grimwood J."/>
            <person name="Schmutz J."/>
            <person name="Clum A."/>
            <person name="Reid I.D."/>
            <person name="Moisan M.C."/>
            <person name="Butler G."/>
            <person name="Nguyen T.T.M."/>
            <person name="Dewar K."/>
            <person name="Conant G."/>
            <person name="Drula E."/>
            <person name="Henrissat B."/>
            <person name="Hansel C."/>
            <person name="Singer S."/>
            <person name="Hutchinson M.I."/>
            <person name="de Vries R.P."/>
            <person name="Natvig D.O."/>
            <person name="Powell A.J."/>
            <person name="Tsang A."/>
            <person name="Grigoriev I.V."/>
        </authorList>
    </citation>
    <scope>NUCLEOTIDE SEQUENCE [LARGE SCALE GENOMIC DNA]</scope>
    <source>
        <strain evidence="4 5">CBS 494.80</strain>
    </source>
</reference>
<keyword evidence="3" id="KW-0472">Membrane</keyword>
<dbReference type="InterPro" id="IPR021765">
    <property type="entry name" value="UstYa-like"/>
</dbReference>
<protein>
    <submittedName>
        <fullName evidence="4">Uncharacterized protein</fullName>
    </submittedName>
</protein>
<dbReference type="Pfam" id="PF11807">
    <property type="entry name" value="UstYa"/>
    <property type="match status" value="1"/>
</dbReference>
<accession>A0ABR4C8S4</accession>
<keyword evidence="3" id="KW-1133">Transmembrane helix</keyword>
<comment type="pathway">
    <text evidence="1">Mycotoxin biosynthesis.</text>
</comment>
<comment type="similarity">
    <text evidence="2">Belongs to the ustYa family.</text>
</comment>
<comment type="caution">
    <text evidence="4">The sequence shown here is derived from an EMBL/GenBank/DDBJ whole genome shotgun (WGS) entry which is preliminary data.</text>
</comment>
<keyword evidence="3" id="KW-0812">Transmembrane</keyword>
<organism evidence="4 5">
    <name type="scientific">Oculimacula yallundae</name>
    <dbReference type="NCBI Taxonomy" id="86028"/>
    <lineage>
        <taxon>Eukaryota</taxon>
        <taxon>Fungi</taxon>
        <taxon>Dikarya</taxon>
        <taxon>Ascomycota</taxon>
        <taxon>Pezizomycotina</taxon>
        <taxon>Leotiomycetes</taxon>
        <taxon>Helotiales</taxon>
        <taxon>Ploettnerulaceae</taxon>
        <taxon>Oculimacula</taxon>
    </lineage>
</organism>
<dbReference type="EMBL" id="JAZHXI010000011">
    <property type="protein sequence ID" value="KAL2066330.1"/>
    <property type="molecule type" value="Genomic_DNA"/>
</dbReference>
<dbReference type="PANTHER" id="PTHR33365:SF4">
    <property type="entry name" value="CYCLOCHLOROTINE BIOSYNTHESIS PROTEIN O"/>
    <property type="match status" value="1"/>
</dbReference>
<evidence type="ECO:0000313" key="5">
    <source>
        <dbReference type="Proteomes" id="UP001595075"/>
    </source>
</evidence>
<name>A0ABR4C8S4_9HELO</name>
<feature type="transmembrane region" description="Helical" evidence="3">
    <location>
        <begin position="46"/>
        <end position="67"/>
    </location>
</feature>
<dbReference type="Proteomes" id="UP001595075">
    <property type="component" value="Unassembled WGS sequence"/>
</dbReference>
<dbReference type="PANTHER" id="PTHR33365">
    <property type="entry name" value="YALI0B05434P"/>
    <property type="match status" value="1"/>
</dbReference>
<evidence type="ECO:0000256" key="3">
    <source>
        <dbReference type="SAM" id="Phobius"/>
    </source>
</evidence>
<evidence type="ECO:0000313" key="4">
    <source>
        <dbReference type="EMBL" id="KAL2066330.1"/>
    </source>
</evidence>
<sequence>MKTNKHDYDTVSSDGTCSTYADDEEEEVFSLKHIHNHTPQGNHLKWLTIANACLFFVSVVLLLATYVRSIPTTAQYVEKFSSYSPARVAVKYVTGTFNATQGEATGYVGTSNETNEMWDWVTRSIGDQMITPEELKLVEKPETSVKVTDPKTGKEGYRIGIEVFHQLHCLNLIRKSTHPEVYGGKDDFKEENKDKIRTHLDHCLEMMRMNIMCQVDIGVITFHEKPDMPGDPWPDFSTKHVCRDFDAVRKWALDNTVANDDIF</sequence>
<evidence type="ECO:0000256" key="2">
    <source>
        <dbReference type="ARBA" id="ARBA00035112"/>
    </source>
</evidence>
<gene>
    <name evidence="4" type="ORF">VTL71DRAFT_2401</name>
</gene>
<keyword evidence="5" id="KW-1185">Reference proteome</keyword>